<evidence type="ECO:0000259" key="8">
    <source>
        <dbReference type="PROSITE" id="PS50928"/>
    </source>
</evidence>
<dbReference type="Pfam" id="PF00528">
    <property type="entry name" value="BPD_transp_1"/>
    <property type="match status" value="1"/>
</dbReference>
<dbReference type="InterPro" id="IPR000515">
    <property type="entry name" value="MetI-like"/>
</dbReference>
<organism evidence="9 10">
    <name type="scientific">Leucobacter komagatae</name>
    <dbReference type="NCBI Taxonomy" id="55969"/>
    <lineage>
        <taxon>Bacteria</taxon>
        <taxon>Bacillati</taxon>
        <taxon>Actinomycetota</taxon>
        <taxon>Actinomycetes</taxon>
        <taxon>Micrococcales</taxon>
        <taxon>Microbacteriaceae</taxon>
        <taxon>Leucobacter</taxon>
    </lineage>
</organism>
<sequence>MPSSSNNSTVAIRTAERTSRRGLPPFVRYVAVRLGLTVLLMVGVTIVTFVLTNLVPADPVQAALGEQAAANPEIVAKFRAENGLDQPLIVQYFTYLGNVLQGNLGVSTQTRVPVADELAAAFPATIELALSAIVFSAIIGIGLGLWAALKRRTFVDQVIRVVSLIGLSWPTFWLALVVYYVFFFVLGIFPGSGRLDPTAIAPPHVTGLYTVDSVLSGQWGTFWDALYHLVLPASVLALYTIGLLTRFARSAVLEVLDMDYVKAATAKGLPRRTVVFGYVLRGAMVPIITVLGLAFGSLLSGTVLVEKVYSWHGLGEYSFSAATKLDLPAIMGVGLIVGVVYIGLNFLVDVLYGVIDPRVRVS</sequence>
<evidence type="ECO:0000256" key="6">
    <source>
        <dbReference type="ARBA" id="ARBA00023136"/>
    </source>
</evidence>
<feature type="domain" description="ABC transmembrane type-1" evidence="8">
    <location>
        <begin position="122"/>
        <end position="352"/>
    </location>
</feature>
<comment type="similarity">
    <text evidence="7">Belongs to the binding-protein-dependent transport system permease family.</text>
</comment>
<feature type="transmembrane region" description="Helical" evidence="7">
    <location>
        <begin position="225"/>
        <end position="244"/>
    </location>
</feature>
<feature type="transmembrane region" description="Helical" evidence="7">
    <location>
        <begin position="278"/>
        <end position="299"/>
    </location>
</feature>
<dbReference type="PANTHER" id="PTHR43163">
    <property type="entry name" value="DIPEPTIDE TRANSPORT SYSTEM PERMEASE PROTEIN DPPB-RELATED"/>
    <property type="match status" value="1"/>
</dbReference>
<dbReference type="GO" id="GO:0005886">
    <property type="term" value="C:plasma membrane"/>
    <property type="evidence" value="ECO:0007669"/>
    <property type="project" value="UniProtKB-SubCell"/>
</dbReference>
<dbReference type="Gene3D" id="1.10.3720.10">
    <property type="entry name" value="MetI-like"/>
    <property type="match status" value="1"/>
</dbReference>
<dbReference type="EMBL" id="JXSQ01000007">
    <property type="protein sequence ID" value="KIP52752.1"/>
    <property type="molecule type" value="Genomic_DNA"/>
</dbReference>
<dbReference type="Proteomes" id="UP000032120">
    <property type="component" value="Unassembled WGS sequence"/>
</dbReference>
<keyword evidence="3" id="KW-1003">Cell membrane</keyword>
<evidence type="ECO:0000256" key="3">
    <source>
        <dbReference type="ARBA" id="ARBA00022475"/>
    </source>
</evidence>
<evidence type="ECO:0000313" key="10">
    <source>
        <dbReference type="Proteomes" id="UP000032120"/>
    </source>
</evidence>
<comment type="subcellular location">
    <subcellularLocation>
        <location evidence="1 7">Cell membrane</location>
        <topology evidence="1 7">Multi-pass membrane protein</topology>
    </subcellularLocation>
</comment>
<keyword evidence="6 7" id="KW-0472">Membrane</keyword>
<reference evidence="9 10" key="1">
    <citation type="submission" date="2015-01" db="EMBL/GenBank/DDBJ databases">
        <title>Draft genome sequence of Leucobacter komagatae strain VKM ST2845.</title>
        <authorList>
            <person name="Karlyshev A.V."/>
            <person name="Kudryashova E.B."/>
        </authorList>
    </citation>
    <scope>NUCLEOTIDE SEQUENCE [LARGE SCALE GENOMIC DNA]</scope>
    <source>
        <strain evidence="9 10">VKM ST2845</strain>
    </source>
</reference>
<proteinExistence type="inferred from homology"/>
<accession>A0A0D0INU9</accession>
<evidence type="ECO:0000313" key="9">
    <source>
        <dbReference type="EMBL" id="KIP52752.1"/>
    </source>
</evidence>
<feature type="transmembrane region" description="Helical" evidence="7">
    <location>
        <begin position="161"/>
        <end position="189"/>
    </location>
</feature>
<evidence type="ECO:0000256" key="7">
    <source>
        <dbReference type="RuleBase" id="RU363032"/>
    </source>
</evidence>
<dbReference type="InterPro" id="IPR045621">
    <property type="entry name" value="BPD_transp_1_N"/>
</dbReference>
<dbReference type="Pfam" id="PF19300">
    <property type="entry name" value="BPD_transp_1_N"/>
    <property type="match status" value="1"/>
</dbReference>
<protein>
    <submittedName>
        <fullName evidence="9">Peptide ABC transporter permease</fullName>
    </submittedName>
</protein>
<evidence type="ECO:0000256" key="2">
    <source>
        <dbReference type="ARBA" id="ARBA00022448"/>
    </source>
</evidence>
<evidence type="ECO:0000256" key="5">
    <source>
        <dbReference type="ARBA" id="ARBA00022989"/>
    </source>
</evidence>
<dbReference type="InterPro" id="IPR035906">
    <property type="entry name" value="MetI-like_sf"/>
</dbReference>
<comment type="caution">
    <text evidence="9">The sequence shown here is derived from an EMBL/GenBank/DDBJ whole genome shotgun (WGS) entry which is preliminary data.</text>
</comment>
<name>A0A0D0INU9_9MICO</name>
<dbReference type="AlphaFoldDB" id="A0A0D0INU9"/>
<dbReference type="PROSITE" id="PS50928">
    <property type="entry name" value="ABC_TM1"/>
    <property type="match status" value="1"/>
</dbReference>
<keyword evidence="5 7" id="KW-1133">Transmembrane helix</keyword>
<feature type="transmembrane region" description="Helical" evidence="7">
    <location>
        <begin position="128"/>
        <end position="149"/>
    </location>
</feature>
<dbReference type="CDD" id="cd06261">
    <property type="entry name" value="TM_PBP2"/>
    <property type="match status" value="1"/>
</dbReference>
<gene>
    <name evidence="9" type="ORF">SD72_07280</name>
</gene>
<dbReference type="PANTHER" id="PTHR43163:SF6">
    <property type="entry name" value="DIPEPTIDE TRANSPORT SYSTEM PERMEASE PROTEIN DPPB-RELATED"/>
    <property type="match status" value="1"/>
</dbReference>
<dbReference type="GO" id="GO:0055085">
    <property type="term" value="P:transmembrane transport"/>
    <property type="evidence" value="ECO:0007669"/>
    <property type="project" value="InterPro"/>
</dbReference>
<keyword evidence="4 7" id="KW-0812">Transmembrane</keyword>
<feature type="transmembrane region" description="Helical" evidence="7">
    <location>
        <begin position="329"/>
        <end position="355"/>
    </location>
</feature>
<keyword evidence="10" id="KW-1185">Reference proteome</keyword>
<evidence type="ECO:0000256" key="1">
    <source>
        <dbReference type="ARBA" id="ARBA00004651"/>
    </source>
</evidence>
<evidence type="ECO:0000256" key="4">
    <source>
        <dbReference type="ARBA" id="ARBA00022692"/>
    </source>
</evidence>
<dbReference type="SUPFAM" id="SSF161098">
    <property type="entry name" value="MetI-like"/>
    <property type="match status" value="1"/>
</dbReference>
<keyword evidence="2 7" id="KW-0813">Transport</keyword>
<feature type="transmembrane region" description="Helical" evidence="7">
    <location>
        <begin position="30"/>
        <end position="51"/>
    </location>
</feature>